<name>A0ABP0R470_9DINO</name>
<sequence length="522" mass="59788">LWTLPDPTDPSDAFGRLFSRSLPISDADHGMHHVMSEIPVAFGEEWQDFKETLTALSRAFGSFARLDRFRDKCIMQNPSVAEEFRRPLCDLFKTLCPEFVDHRWEYLYDALEWAVPREKALQFLKLHDFSSPAAKEDENQHQLSAKHLELLQELGHENKRSCRFWAIAGLCRILAHWGHNVTGYLHGCLCHQGKVAQEPSKKKRKKDPEHLRRLEEEAARQKCPMAGRMGVALACGYHKRAIQDLQGATIPSHVQQAVRKLNSIDDARAGDVLMDRYRTAISRLTFRMGQAFGHWDDLPWALLIVMRPYVDTFTTAEEAHVCLQQSKQAAKLLVRKYDLSPNQASLGLISYRFLSEKGPFRAHLMEWASTTCPMFQPLFWELTGYATGLVVMQRLESRHSLLKRHLAWRHKQLPATLSATLRRAENGDLKSPHFQFLLPELLTSIGELDPGEFSRKTDFLERISRGSALALHDSLQEERKQKETFQEQLAMVAGQRQGNASSELILVREHLKAALEKGKCYS</sequence>
<feature type="non-terminal residue" evidence="1">
    <location>
        <position position="522"/>
    </location>
</feature>
<comment type="caution">
    <text evidence="1">The sequence shown here is derived from an EMBL/GenBank/DDBJ whole genome shotgun (WGS) entry which is preliminary data.</text>
</comment>
<keyword evidence="2" id="KW-1185">Reference proteome</keyword>
<dbReference type="EMBL" id="CAXAMM010040787">
    <property type="protein sequence ID" value="CAK9095388.1"/>
    <property type="molecule type" value="Genomic_DNA"/>
</dbReference>
<protein>
    <submittedName>
        <fullName evidence="1">Uncharacterized protein</fullName>
    </submittedName>
</protein>
<accession>A0ABP0R470</accession>
<evidence type="ECO:0000313" key="2">
    <source>
        <dbReference type="Proteomes" id="UP001642464"/>
    </source>
</evidence>
<evidence type="ECO:0000313" key="1">
    <source>
        <dbReference type="EMBL" id="CAK9095388.1"/>
    </source>
</evidence>
<gene>
    <name evidence="1" type="ORF">SCF082_LOCUS44807</name>
</gene>
<reference evidence="1 2" key="1">
    <citation type="submission" date="2024-02" db="EMBL/GenBank/DDBJ databases">
        <authorList>
            <person name="Chen Y."/>
            <person name="Shah S."/>
            <person name="Dougan E. K."/>
            <person name="Thang M."/>
            <person name="Chan C."/>
        </authorList>
    </citation>
    <scope>NUCLEOTIDE SEQUENCE [LARGE SCALE GENOMIC DNA]</scope>
</reference>
<proteinExistence type="predicted"/>
<feature type="non-terminal residue" evidence="1">
    <location>
        <position position="1"/>
    </location>
</feature>
<organism evidence="1 2">
    <name type="scientific">Durusdinium trenchii</name>
    <dbReference type="NCBI Taxonomy" id="1381693"/>
    <lineage>
        <taxon>Eukaryota</taxon>
        <taxon>Sar</taxon>
        <taxon>Alveolata</taxon>
        <taxon>Dinophyceae</taxon>
        <taxon>Suessiales</taxon>
        <taxon>Symbiodiniaceae</taxon>
        <taxon>Durusdinium</taxon>
    </lineage>
</organism>
<dbReference type="Proteomes" id="UP001642464">
    <property type="component" value="Unassembled WGS sequence"/>
</dbReference>